<keyword evidence="5 8" id="KW-0378">Hydrolase</keyword>
<evidence type="ECO:0000256" key="8">
    <source>
        <dbReference type="HAMAP-Rule" id="MF_01454"/>
    </source>
</evidence>
<feature type="domain" description="OBG-type G" evidence="10">
    <location>
        <begin position="159"/>
        <end position="334"/>
    </location>
</feature>
<dbReference type="Pfam" id="PF01926">
    <property type="entry name" value="MMR_HSR1"/>
    <property type="match status" value="1"/>
</dbReference>
<evidence type="ECO:0000256" key="4">
    <source>
        <dbReference type="ARBA" id="ARBA00022741"/>
    </source>
</evidence>
<feature type="binding site" evidence="8">
    <location>
        <begin position="315"/>
        <end position="317"/>
    </location>
    <ligand>
        <name>GTP</name>
        <dbReference type="ChEBI" id="CHEBI:37565"/>
    </ligand>
</feature>
<dbReference type="GO" id="GO:0003924">
    <property type="term" value="F:GTPase activity"/>
    <property type="evidence" value="ECO:0007669"/>
    <property type="project" value="UniProtKB-UniRule"/>
</dbReference>
<reference evidence="12" key="1">
    <citation type="submission" date="2020-10" db="EMBL/GenBank/DDBJ databases">
        <title>Connecting structure to function with the recovery of over 1000 high-quality activated sludge metagenome-assembled genomes encoding full-length rRNA genes using long-read sequencing.</title>
        <authorList>
            <person name="Singleton C.M."/>
            <person name="Petriglieri F."/>
            <person name="Kristensen J.M."/>
            <person name="Kirkegaard R.H."/>
            <person name="Michaelsen T.Y."/>
            <person name="Andersen M.H."/>
            <person name="Karst S.M."/>
            <person name="Dueholm M.S."/>
            <person name="Nielsen P.H."/>
            <person name="Albertsen M."/>
        </authorList>
    </citation>
    <scope>NUCLEOTIDE SEQUENCE</scope>
    <source>
        <strain evidence="12">Skiv_18-Q3-R9-52_MAXAC.067</strain>
    </source>
</reference>
<dbReference type="Proteomes" id="UP000886657">
    <property type="component" value="Unassembled WGS sequence"/>
</dbReference>
<evidence type="ECO:0000259" key="10">
    <source>
        <dbReference type="PROSITE" id="PS51710"/>
    </source>
</evidence>
<dbReference type="InterPro" id="IPR006169">
    <property type="entry name" value="GTP1_OBG_dom"/>
</dbReference>
<dbReference type="Gene3D" id="2.70.210.12">
    <property type="entry name" value="GTP1/OBG domain"/>
    <property type="match status" value="1"/>
</dbReference>
<dbReference type="GO" id="GO:0000287">
    <property type="term" value="F:magnesium ion binding"/>
    <property type="evidence" value="ECO:0007669"/>
    <property type="project" value="InterPro"/>
</dbReference>
<evidence type="ECO:0000256" key="7">
    <source>
        <dbReference type="ARBA" id="ARBA00023134"/>
    </source>
</evidence>
<sequence length="349" mass="37158">MFLDQVQLRVTAGHGGAGAMSFRREKFAPEGGPDGGDGGKGGSITLRASRALNTLNPYRQKREFTAERGRQGEGCMCHGCDGADILLEVPLGTVVKDAETGEVLAELLAHGEDICVARGGRGGLGNTNFKSSTNRTPRHHQPGEEGEARILDLELKLIADVGLVGYPNAGKSTLVSRLSAARPKIANYPFTTLEPQLGVVSLDRFGGDLLDSWVIADIPGLIEGAASGAGLGIQFLRHVERTRMLLHLVDLSDPIDEPADAIRIIEGELQAFSPVLATKPRWLVGTKLDALQDEARRDAFVALCEARGQEPIFISGVTGEGLRELAFAVNEALKVDAGLKAAVPKNEAW</sequence>
<feature type="binding site" evidence="8">
    <location>
        <position position="172"/>
    </location>
    <ligand>
        <name>Mg(2+)</name>
        <dbReference type="ChEBI" id="CHEBI:18420"/>
    </ligand>
</feature>
<dbReference type="GO" id="GO:0005525">
    <property type="term" value="F:GTP binding"/>
    <property type="evidence" value="ECO:0007669"/>
    <property type="project" value="UniProtKB-UniRule"/>
</dbReference>
<comment type="subunit">
    <text evidence="8">Monomer.</text>
</comment>
<proteinExistence type="inferred from homology"/>
<dbReference type="InterPro" id="IPR014100">
    <property type="entry name" value="GTP-bd_Obg/CgtA"/>
</dbReference>
<dbReference type="InterPro" id="IPR031167">
    <property type="entry name" value="G_OBG"/>
</dbReference>
<comment type="caution">
    <text evidence="12">The sequence shown here is derived from an EMBL/GenBank/DDBJ whole genome shotgun (WGS) entry which is preliminary data.</text>
</comment>
<dbReference type="PROSITE" id="PS51883">
    <property type="entry name" value="OBG"/>
    <property type="match status" value="1"/>
</dbReference>
<dbReference type="NCBIfam" id="TIGR02729">
    <property type="entry name" value="Obg_CgtA"/>
    <property type="match status" value="1"/>
</dbReference>
<evidence type="ECO:0000313" key="12">
    <source>
        <dbReference type="EMBL" id="MBK9795022.1"/>
    </source>
</evidence>
<evidence type="ECO:0000256" key="9">
    <source>
        <dbReference type="SAM" id="MobiDB-lite"/>
    </source>
</evidence>
<comment type="cofactor">
    <cofactor evidence="8">
        <name>Mg(2+)</name>
        <dbReference type="ChEBI" id="CHEBI:18420"/>
    </cofactor>
</comment>
<dbReference type="CDD" id="cd01898">
    <property type="entry name" value="Obg"/>
    <property type="match status" value="1"/>
</dbReference>
<dbReference type="GO" id="GO:0005737">
    <property type="term" value="C:cytoplasm"/>
    <property type="evidence" value="ECO:0007669"/>
    <property type="project" value="UniProtKB-SubCell"/>
</dbReference>
<dbReference type="PANTHER" id="PTHR11702:SF31">
    <property type="entry name" value="MITOCHONDRIAL RIBOSOME-ASSOCIATED GTPASE 2"/>
    <property type="match status" value="1"/>
</dbReference>
<keyword evidence="6 8" id="KW-0460">Magnesium</keyword>
<feature type="binding site" evidence="8">
    <location>
        <position position="192"/>
    </location>
    <ligand>
        <name>Mg(2+)</name>
        <dbReference type="ChEBI" id="CHEBI:18420"/>
    </ligand>
</feature>
<evidence type="ECO:0000313" key="13">
    <source>
        <dbReference type="Proteomes" id="UP000886657"/>
    </source>
</evidence>
<feature type="compositionally biased region" description="Gly residues" evidence="9">
    <location>
        <begin position="32"/>
        <end position="42"/>
    </location>
</feature>
<dbReference type="EC" id="3.6.5.-" evidence="8"/>
<dbReference type="HAMAP" id="MF_01454">
    <property type="entry name" value="GTPase_Obg"/>
    <property type="match status" value="1"/>
</dbReference>
<dbReference type="AlphaFoldDB" id="A0A9D7SCH8"/>
<comment type="subcellular location">
    <subcellularLocation>
        <location evidence="8">Cytoplasm</location>
    </subcellularLocation>
</comment>
<keyword evidence="4 8" id="KW-0547">Nucleotide-binding</keyword>
<feature type="binding site" evidence="8">
    <location>
        <begin position="286"/>
        <end position="289"/>
    </location>
    <ligand>
        <name>GTP</name>
        <dbReference type="ChEBI" id="CHEBI:37565"/>
    </ligand>
</feature>
<dbReference type="NCBIfam" id="NF008955">
    <property type="entry name" value="PRK12297.1"/>
    <property type="match status" value="1"/>
</dbReference>
<organism evidence="12 13">
    <name type="scientific">Candidatus Geothrix skivensis</name>
    <dbReference type="NCBI Taxonomy" id="2954439"/>
    <lineage>
        <taxon>Bacteria</taxon>
        <taxon>Pseudomonadati</taxon>
        <taxon>Acidobacteriota</taxon>
        <taxon>Holophagae</taxon>
        <taxon>Holophagales</taxon>
        <taxon>Holophagaceae</taxon>
        <taxon>Geothrix</taxon>
    </lineage>
</organism>
<dbReference type="InterPro" id="IPR006073">
    <property type="entry name" value="GTP-bd"/>
</dbReference>
<dbReference type="InterPro" id="IPR045086">
    <property type="entry name" value="OBG_GTPase"/>
</dbReference>
<protein>
    <recommendedName>
        <fullName evidence="8">GTPase Obg</fullName>
        <ecNumber evidence="8">3.6.5.-</ecNumber>
    </recommendedName>
    <alternativeName>
        <fullName evidence="8">GTP-binding protein Obg</fullName>
    </alternativeName>
</protein>
<keyword evidence="3 8" id="KW-0479">Metal-binding</keyword>
<keyword evidence="2 8" id="KW-0963">Cytoplasm</keyword>
<dbReference type="NCBIfam" id="NF008956">
    <property type="entry name" value="PRK12299.1"/>
    <property type="match status" value="1"/>
</dbReference>
<dbReference type="Gene3D" id="3.40.50.300">
    <property type="entry name" value="P-loop containing nucleotide triphosphate hydrolases"/>
    <property type="match status" value="1"/>
</dbReference>
<evidence type="ECO:0000256" key="3">
    <source>
        <dbReference type="ARBA" id="ARBA00022723"/>
    </source>
</evidence>
<dbReference type="Pfam" id="PF01018">
    <property type="entry name" value="GTP1_OBG"/>
    <property type="match status" value="1"/>
</dbReference>
<evidence type="ECO:0000256" key="6">
    <source>
        <dbReference type="ARBA" id="ARBA00022842"/>
    </source>
</evidence>
<evidence type="ECO:0000259" key="11">
    <source>
        <dbReference type="PROSITE" id="PS51883"/>
    </source>
</evidence>
<keyword evidence="7 8" id="KW-0342">GTP-binding</keyword>
<evidence type="ECO:0000256" key="1">
    <source>
        <dbReference type="ARBA" id="ARBA00007699"/>
    </source>
</evidence>
<feature type="region of interest" description="Disordered" evidence="9">
    <location>
        <begin position="21"/>
        <end position="44"/>
    </location>
</feature>
<accession>A0A9D7SCH8</accession>
<dbReference type="GO" id="GO:0043022">
    <property type="term" value="F:ribosome binding"/>
    <property type="evidence" value="ECO:0007669"/>
    <property type="project" value="UniProtKB-ARBA"/>
</dbReference>
<dbReference type="PANTHER" id="PTHR11702">
    <property type="entry name" value="DEVELOPMENTALLY REGULATED GTP-BINDING PROTEIN-RELATED"/>
    <property type="match status" value="1"/>
</dbReference>
<evidence type="ECO:0000256" key="2">
    <source>
        <dbReference type="ARBA" id="ARBA00022490"/>
    </source>
</evidence>
<dbReference type="InterPro" id="IPR006074">
    <property type="entry name" value="GTP1-OBG_CS"/>
</dbReference>
<name>A0A9D7SCH8_9BACT</name>
<dbReference type="GO" id="GO:0042254">
    <property type="term" value="P:ribosome biogenesis"/>
    <property type="evidence" value="ECO:0007669"/>
    <property type="project" value="UniProtKB-UniRule"/>
</dbReference>
<dbReference type="PRINTS" id="PR00326">
    <property type="entry name" value="GTP1OBG"/>
</dbReference>
<feature type="domain" description="Obg" evidence="11">
    <location>
        <begin position="1"/>
        <end position="158"/>
    </location>
</feature>
<feature type="binding site" evidence="8">
    <location>
        <begin position="190"/>
        <end position="194"/>
    </location>
    <ligand>
        <name>GTP</name>
        <dbReference type="ChEBI" id="CHEBI:37565"/>
    </ligand>
</feature>
<dbReference type="SUPFAM" id="SSF52540">
    <property type="entry name" value="P-loop containing nucleoside triphosphate hydrolases"/>
    <property type="match status" value="1"/>
</dbReference>
<dbReference type="SUPFAM" id="SSF82051">
    <property type="entry name" value="Obg GTP-binding protein N-terminal domain"/>
    <property type="match status" value="1"/>
</dbReference>
<dbReference type="PROSITE" id="PS00905">
    <property type="entry name" value="GTP1_OBG"/>
    <property type="match status" value="1"/>
</dbReference>
<dbReference type="EMBL" id="JADKIO010000002">
    <property type="protein sequence ID" value="MBK9795022.1"/>
    <property type="molecule type" value="Genomic_DNA"/>
</dbReference>
<feature type="binding site" evidence="8">
    <location>
        <begin position="217"/>
        <end position="220"/>
    </location>
    <ligand>
        <name>GTP</name>
        <dbReference type="ChEBI" id="CHEBI:37565"/>
    </ligand>
</feature>
<comment type="function">
    <text evidence="8">An essential GTPase which binds GTP, GDP and possibly (p)ppGpp with moderate affinity, with high nucleotide exchange rates and a fairly low GTP hydrolysis rate. Plays a role in control of the cell cycle, stress response, ribosome biogenesis and in those bacteria that undergo differentiation, in morphogenesis control.</text>
</comment>
<dbReference type="InterPro" id="IPR027417">
    <property type="entry name" value="P-loop_NTPase"/>
</dbReference>
<dbReference type="FunFam" id="2.70.210.12:FF:000001">
    <property type="entry name" value="GTPase Obg"/>
    <property type="match status" value="1"/>
</dbReference>
<dbReference type="PROSITE" id="PS51710">
    <property type="entry name" value="G_OBG"/>
    <property type="match status" value="1"/>
</dbReference>
<dbReference type="InterPro" id="IPR036726">
    <property type="entry name" value="GTP1_OBG_dom_sf"/>
</dbReference>
<evidence type="ECO:0000256" key="5">
    <source>
        <dbReference type="ARBA" id="ARBA00022801"/>
    </source>
</evidence>
<dbReference type="PIRSF" id="PIRSF002401">
    <property type="entry name" value="GTP_bd_Obg/CgtA"/>
    <property type="match status" value="1"/>
</dbReference>
<feature type="binding site" evidence="8">
    <location>
        <begin position="165"/>
        <end position="172"/>
    </location>
    <ligand>
        <name>GTP</name>
        <dbReference type="ChEBI" id="CHEBI:37565"/>
    </ligand>
</feature>
<comment type="similarity">
    <text evidence="1 8">Belongs to the TRAFAC class OBG-HflX-like GTPase superfamily. OBG GTPase family.</text>
</comment>
<gene>
    <name evidence="12" type="primary">obgE</name>
    <name evidence="8" type="synonym">obg</name>
    <name evidence="12" type="ORF">IPP58_00735</name>
</gene>